<dbReference type="OrthoDB" id="3202607at2759"/>
<dbReference type="HOGENOM" id="CLU_031314_1_0_1"/>
<organism evidence="1 2">
    <name type="scientific">Collybiopsis luxurians FD-317 M1</name>
    <dbReference type="NCBI Taxonomy" id="944289"/>
    <lineage>
        <taxon>Eukaryota</taxon>
        <taxon>Fungi</taxon>
        <taxon>Dikarya</taxon>
        <taxon>Basidiomycota</taxon>
        <taxon>Agaricomycotina</taxon>
        <taxon>Agaricomycetes</taxon>
        <taxon>Agaricomycetidae</taxon>
        <taxon>Agaricales</taxon>
        <taxon>Marasmiineae</taxon>
        <taxon>Omphalotaceae</taxon>
        <taxon>Collybiopsis</taxon>
        <taxon>Collybiopsis luxurians</taxon>
    </lineage>
</organism>
<sequence>MQLAHHASTAFQAWALNLYNYYAQQMAKLHHCFPNLQFNFPCSIFACCSINFGLQTVTVEHLDSYLNYLFRWCAITALGNFDYCKGGHFVLWDLGLVIQLPPGWTILIPSAFLQHSNTKIQPGETRFSLTQYTAGGLF</sequence>
<dbReference type="Gene3D" id="3.60.130.30">
    <property type="match status" value="1"/>
</dbReference>
<dbReference type="EMBL" id="KN834774">
    <property type="protein sequence ID" value="KIK60698.1"/>
    <property type="molecule type" value="Genomic_DNA"/>
</dbReference>
<reference evidence="1 2" key="1">
    <citation type="submission" date="2014-04" db="EMBL/GenBank/DDBJ databases">
        <title>Evolutionary Origins and Diversification of the Mycorrhizal Mutualists.</title>
        <authorList>
            <consortium name="DOE Joint Genome Institute"/>
            <consortium name="Mycorrhizal Genomics Consortium"/>
            <person name="Kohler A."/>
            <person name="Kuo A."/>
            <person name="Nagy L.G."/>
            <person name="Floudas D."/>
            <person name="Copeland A."/>
            <person name="Barry K.W."/>
            <person name="Cichocki N."/>
            <person name="Veneault-Fourrey C."/>
            <person name="LaButti K."/>
            <person name="Lindquist E.A."/>
            <person name="Lipzen A."/>
            <person name="Lundell T."/>
            <person name="Morin E."/>
            <person name="Murat C."/>
            <person name="Riley R."/>
            <person name="Ohm R."/>
            <person name="Sun H."/>
            <person name="Tunlid A."/>
            <person name="Henrissat B."/>
            <person name="Grigoriev I.V."/>
            <person name="Hibbett D.S."/>
            <person name="Martin F."/>
        </authorList>
    </citation>
    <scope>NUCLEOTIDE SEQUENCE [LARGE SCALE GENOMIC DNA]</scope>
    <source>
        <strain evidence="1 2">FD-317 M1</strain>
    </source>
</reference>
<protein>
    <submittedName>
        <fullName evidence="1">Uncharacterized protein</fullName>
    </submittedName>
</protein>
<proteinExistence type="predicted"/>
<keyword evidence="2" id="KW-1185">Reference proteome</keyword>
<dbReference type="Proteomes" id="UP000053593">
    <property type="component" value="Unassembled WGS sequence"/>
</dbReference>
<gene>
    <name evidence="1" type="ORF">GYMLUDRAFT_167428</name>
</gene>
<name>A0A0D0CX04_9AGAR</name>
<accession>A0A0D0CX04</accession>
<evidence type="ECO:0000313" key="1">
    <source>
        <dbReference type="EMBL" id="KIK60698.1"/>
    </source>
</evidence>
<dbReference type="AlphaFoldDB" id="A0A0D0CX04"/>
<evidence type="ECO:0000313" key="2">
    <source>
        <dbReference type="Proteomes" id="UP000053593"/>
    </source>
</evidence>